<reference evidence="5 6" key="1">
    <citation type="journal article" date="2015" name="Genome Announc.">
        <title>Expanding the biotechnology potential of lactobacilli through comparative genomics of 213 strains and associated genera.</title>
        <authorList>
            <person name="Sun Z."/>
            <person name="Harris H.M."/>
            <person name="McCann A."/>
            <person name="Guo C."/>
            <person name="Argimon S."/>
            <person name="Zhang W."/>
            <person name="Yang X."/>
            <person name="Jeffery I.B."/>
            <person name="Cooney J.C."/>
            <person name="Kagawa T.F."/>
            <person name="Liu W."/>
            <person name="Song Y."/>
            <person name="Salvetti E."/>
            <person name="Wrobel A."/>
            <person name="Rasinkangas P."/>
            <person name="Parkhill J."/>
            <person name="Rea M.C."/>
            <person name="O'Sullivan O."/>
            <person name="Ritari J."/>
            <person name="Douillard F.P."/>
            <person name="Paul Ross R."/>
            <person name="Yang R."/>
            <person name="Briner A.E."/>
            <person name="Felis G.E."/>
            <person name="de Vos W.M."/>
            <person name="Barrangou R."/>
            <person name="Klaenhammer T.R."/>
            <person name="Caufield P.W."/>
            <person name="Cui Y."/>
            <person name="Zhang H."/>
            <person name="O'Toole P.W."/>
        </authorList>
    </citation>
    <scope>NUCLEOTIDE SEQUENCE [LARGE SCALE GENOMIC DNA]</scope>
    <source>
        <strain evidence="5 6">DSM 18793</strain>
    </source>
</reference>
<dbReference type="PATRIC" id="fig|1423742.4.peg.477"/>
<keyword evidence="3" id="KW-0804">Transcription</keyword>
<comment type="caution">
    <text evidence="5">The sequence shown here is derived from an EMBL/GenBank/DDBJ whole genome shotgun (WGS) entry which is preliminary data.</text>
</comment>
<feature type="domain" description="HTH hxlR-type" evidence="4">
    <location>
        <begin position="12"/>
        <end position="110"/>
    </location>
</feature>
<dbReference type="PANTHER" id="PTHR33204">
    <property type="entry name" value="TRANSCRIPTIONAL REGULATOR, MARR FAMILY"/>
    <property type="match status" value="1"/>
</dbReference>
<gene>
    <name evidence="5" type="ORF">FC21_GL000458</name>
</gene>
<evidence type="ECO:0000313" key="6">
    <source>
        <dbReference type="Proteomes" id="UP000051084"/>
    </source>
</evidence>
<dbReference type="RefSeq" id="WP_054653866.1">
    <property type="nucleotide sequence ID" value="NZ_AZGC01000064.1"/>
</dbReference>
<keyword evidence="2" id="KW-0238">DNA-binding</keyword>
<evidence type="ECO:0000313" key="5">
    <source>
        <dbReference type="EMBL" id="KRL92081.1"/>
    </source>
</evidence>
<dbReference type="Proteomes" id="UP000051084">
    <property type="component" value="Unassembled WGS sequence"/>
</dbReference>
<proteinExistence type="predicted"/>
<dbReference type="EMBL" id="AZGC01000064">
    <property type="protein sequence ID" value="KRL92081.1"/>
    <property type="molecule type" value="Genomic_DNA"/>
</dbReference>
<evidence type="ECO:0000256" key="2">
    <source>
        <dbReference type="ARBA" id="ARBA00023125"/>
    </source>
</evidence>
<keyword evidence="6" id="KW-1185">Reference proteome</keyword>
<keyword evidence="1" id="KW-0805">Transcription regulation</keyword>
<dbReference type="GO" id="GO:0003677">
    <property type="term" value="F:DNA binding"/>
    <property type="evidence" value="ECO:0007669"/>
    <property type="project" value="UniProtKB-KW"/>
</dbReference>
<dbReference type="OrthoDB" id="9791143at2"/>
<dbReference type="PROSITE" id="PS51118">
    <property type="entry name" value="HTH_HXLR"/>
    <property type="match status" value="1"/>
</dbReference>
<dbReference type="SUPFAM" id="SSF46785">
    <property type="entry name" value="Winged helix' DNA-binding domain"/>
    <property type="match status" value="1"/>
</dbReference>
<name>A0A0R1UF79_9LACO</name>
<dbReference type="InterPro" id="IPR036390">
    <property type="entry name" value="WH_DNA-bd_sf"/>
</dbReference>
<dbReference type="Pfam" id="PF01638">
    <property type="entry name" value="HxlR"/>
    <property type="match status" value="1"/>
</dbReference>
<dbReference type="PANTHER" id="PTHR33204:SF37">
    <property type="entry name" value="HTH-TYPE TRANSCRIPTIONAL REGULATOR YODB"/>
    <property type="match status" value="1"/>
</dbReference>
<sequence length="120" mass="13452">MSRKTLEQAGICPVATTINLLSSKWKILIMRDLLTGKKRYSELKTSVVGVSQKMLTQSLRELTADEIVDRTVYPEVPPRVEYSLTPLGESMRPVIDAMADWGSEYLATHPQAMPKNEGDQ</sequence>
<evidence type="ECO:0000259" key="4">
    <source>
        <dbReference type="PROSITE" id="PS51118"/>
    </source>
</evidence>
<dbReference type="STRING" id="417373.GCA_001570685_01260"/>
<dbReference type="Gene3D" id="1.10.10.10">
    <property type="entry name" value="Winged helix-like DNA-binding domain superfamily/Winged helix DNA-binding domain"/>
    <property type="match status" value="1"/>
</dbReference>
<dbReference type="InterPro" id="IPR036388">
    <property type="entry name" value="WH-like_DNA-bd_sf"/>
</dbReference>
<evidence type="ECO:0000256" key="3">
    <source>
        <dbReference type="ARBA" id="ARBA00023163"/>
    </source>
</evidence>
<evidence type="ECO:0000256" key="1">
    <source>
        <dbReference type="ARBA" id="ARBA00023015"/>
    </source>
</evidence>
<accession>A0A0R1UF79</accession>
<protein>
    <submittedName>
        <fullName evidence="5">Transcriptional regulator, marr family</fullName>
    </submittedName>
</protein>
<dbReference type="InterPro" id="IPR002577">
    <property type="entry name" value="HTH_HxlR"/>
</dbReference>
<dbReference type="AlphaFoldDB" id="A0A0R1UF79"/>
<organism evidence="5 6">
    <name type="scientific">Limosilactobacillus equigenerosi DSM 18793 = JCM 14505</name>
    <dbReference type="NCBI Taxonomy" id="1423742"/>
    <lineage>
        <taxon>Bacteria</taxon>
        <taxon>Bacillati</taxon>
        <taxon>Bacillota</taxon>
        <taxon>Bacilli</taxon>
        <taxon>Lactobacillales</taxon>
        <taxon>Lactobacillaceae</taxon>
        <taxon>Limosilactobacillus</taxon>
    </lineage>
</organism>